<dbReference type="AlphaFoldDB" id="A0AAF3EKJ6"/>
<evidence type="ECO:0000313" key="3">
    <source>
        <dbReference type="WBParaSite" id="MBELARI_LOCUS14528"/>
    </source>
</evidence>
<name>A0AAF3EKJ6_9BILA</name>
<dbReference type="Proteomes" id="UP000887575">
    <property type="component" value="Unassembled WGS sequence"/>
</dbReference>
<evidence type="ECO:0000313" key="2">
    <source>
        <dbReference type="Proteomes" id="UP000887575"/>
    </source>
</evidence>
<protein>
    <submittedName>
        <fullName evidence="3">Uncharacterized protein</fullName>
    </submittedName>
</protein>
<keyword evidence="2" id="KW-1185">Reference proteome</keyword>
<keyword evidence="1" id="KW-0472">Membrane</keyword>
<sequence length="156" mass="18006">MTTPVNRSTVPLLAYDPIFDRTKCLDYDGYFWAAIDYGLIYGVNGLPIPTPFTEIRRVPMAFFMCFMKSSELRKKLDRRLSIMLIVNHSVTVTYFIFNQLANSLIVVTWPVYYFLIMKLPLFLLNQAISCIVIAFYLERKRKGVISVGAISSARIR</sequence>
<reference evidence="3" key="1">
    <citation type="submission" date="2024-02" db="UniProtKB">
        <authorList>
            <consortium name="WormBaseParasite"/>
        </authorList>
    </citation>
    <scope>IDENTIFICATION</scope>
</reference>
<keyword evidence="1" id="KW-0812">Transmembrane</keyword>
<proteinExistence type="predicted"/>
<feature type="transmembrane region" description="Helical" evidence="1">
    <location>
        <begin position="80"/>
        <end position="100"/>
    </location>
</feature>
<evidence type="ECO:0000256" key="1">
    <source>
        <dbReference type="SAM" id="Phobius"/>
    </source>
</evidence>
<dbReference type="WBParaSite" id="MBELARI_LOCUS14528">
    <property type="protein sequence ID" value="MBELARI_LOCUS14528"/>
    <property type="gene ID" value="MBELARI_LOCUS14528"/>
</dbReference>
<keyword evidence="1" id="KW-1133">Transmembrane helix</keyword>
<feature type="transmembrane region" description="Helical" evidence="1">
    <location>
        <begin position="112"/>
        <end position="137"/>
    </location>
</feature>
<organism evidence="2 3">
    <name type="scientific">Mesorhabditis belari</name>
    <dbReference type="NCBI Taxonomy" id="2138241"/>
    <lineage>
        <taxon>Eukaryota</taxon>
        <taxon>Metazoa</taxon>
        <taxon>Ecdysozoa</taxon>
        <taxon>Nematoda</taxon>
        <taxon>Chromadorea</taxon>
        <taxon>Rhabditida</taxon>
        <taxon>Rhabditina</taxon>
        <taxon>Rhabditomorpha</taxon>
        <taxon>Rhabditoidea</taxon>
        <taxon>Rhabditidae</taxon>
        <taxon>Mesorhabditinae</taxon>
        <taxon>Mesorhabditis</taxon>
    </lineage>
</organism>
<accession>A0AAF3EKJ6</accession>